<comment type="caution">
    <text evidence="1">The sequence shown here is derived from an EMBL/GenBank/DDBJ whole genome shotgun (WGS) entry which is preliminary data.</text>
</comment>
<proteinExistence type="predicted"/>
<accession>A0ABT1EB91</accession>
<dbReference type="EMBL" id="JAMZFW010000017">
    <property type="protein sequence ID" value="MCP1103083.1"/>
    <property type="molecule type" value="Genomic_DNA"/>
</dbReference>
<evidence type="ECO:0000313" key="2">
    <source>
        <dbReference type="Proteomes" id="UP001523566"/>
    </source>
</evidence>
<reference evidence="1 2" key="1">
    <citation type="journal article" date="2022" name="Genome Biol. Evol.">
        <title>Host diet, physiology and behaviors set the stage for Lachnospiraceae cladogenesis.</title>
        <authorList>
            <person name="Vera-Ponce De Leon A."/>
            <person name="Schneider M."/>
            <person name="Jahnes B.C."/>
            <person name="Sadowski V."/>
            <person name="Camuy-Velez L.A."/>
            <person name="Duan J."/>
            <person name="Sabree Z.L."/>
        </authorList>
    </citation>
    <scope>NUCLEOTIDE SEQUENCE [LARGE SCALE GENOMIC DNA]</scope>
    <source>
        <strain evidence="1 2">PAL113</strain>
    </source>
</reference>
<keyword evidence="2" id="KW-1185">Reference proteome</keyword>
<gene>
    <name evidence="1" type="ORF">NK125_11705</name>
</gene>
<protein>
    <submittedName>
        <fullName evidence="1">Uncharacterized protein</fullName>
    </submittedName>
</protein>
<sequence>MSVLAAWEASNQVSAYIREVEHLKYAVRQNFEDMDLENNYRRDEMEDRVIAVEAECDSIIGILNSLNFE</sequence>
<name>A0ABT1EB91_9FIRM</name>
<organism evidence="1 2">
    <name type="scientific">Aequitasia blattaphilus</name>
    <dbReference type="NCBI Taxonomy" id="2949332"/>
    <lineage>
        <taxon>Bacteria</taxon>
        <taxon>Bacillati</taxon>
        <taxon>Bacillota</taxon>
        <taxon>Clostridia</taxon>
        <taxon>Lachnospirales</taxon>
        <taxon>Lachnospiraceae</taxon>
        <taxon>Aequitasia</taxon>
    </lineage>
</organism>
<evidence type="ECO:0000313" key="1">
    <source>
        <dbReference type="EMBL" id="MCP1103083.1"/>
    </source>
</evidence>
<dbReference type="Proteomes" id="UP001523566">
    <property type="component" value="Unassembled WGS sequence"/>
</dbReference>
<dbReference type="RefSeq" id="WP_262066868.1">
    <property type="nucleotide sequence ID" value="NZ_JAMXOD010000017.1"/>
</dbReference>